<dbReference type="SUPFAM" id="SSF52058">
    <property type="entry name" value="L domain-like"/>
    <property type="match status" value="1"/>
</dbReference>
<keyword evidence="1" id="KW-0812">Transmembrane</keyword>
<dbReference type="InterPro" id="IPR026870">
    <property type="entry name" value="Zinc_ribbon_dom"/>
</dbReference>
<dbReference type="Pfam" id="PF13240">
    <property type="entry name" value="Zn_Ribbon_1"/>
    <property type="match status" value="1"/>
</dbReference>
<feature type="domain" description="Zinc-ribbon" evidence="2">
    <location>
        <begin position="3"/>
        <end position="23"/>
    </location>
</feature>
<dbReference type="InterPro" id="IPR032675">
    <property type="entry name" value="LRR_dom_sf"/>
</dbReference>
<feature type="transmembrane region" description="Helical" evidence="1">
    <location>
        <begin position="49"/>
        <end position="70"/>
    </location>
</feature>
<dbReference type="InterPro" id="IPR026906">
    <property type="entry name" value="LRR_5"/>
</dbReference>
<evidence type="ECO:0000313" key="3">
    <source>
        <dbReference type="EMBL" id="HIV63080.1"/>
    </source>
</evidence>
<dbReference type="Pfam" id="PF13306">
    <property type="entry name" value="LRR_5"/>
    <property type="match status" value="1"/>
</dbReference>
<sequence length="404" mass="45538">MICNKCGKNIDEGIKFCPFCGEEVKTQLSDNLKNDIEDNKSKKLKSLKIVLSVIISVLVLVFIASKIYIYSIPELENIQDIDDLIAAYQAIEDNNTSEYKTDENMIEKLQKYDKFGQVDGLRYAVNGKTAIVIPGKEFMQIADPETEDTDEFKFNNNVSDIKIPKKLRYNGEIIEVIAIADYAFQNSVDLVQVKIPDTVKEIGKNAFKNCISLQTINIPEGVNKINDFTFMGCLYLKQVVIPDSVIKIGNAAFLGCKLLNNIQLPENIVDIGEFAFSYCTSLTNIKVPDKVQVLKYGVFSDCYSLKTVRYPKNIKGIEEYAFWQCNSLTEINIPDGAEYIGNNAFLGCYSMKKAYIPTSVDKIGESVFQYCESLSEIELPNNLAKEDNYGIWRLNTKAKVNIIS</sequence>
<dbReference type="Gene3D" id="3.80.10.10">
    <property type="entry name" value="Ribonuclease Inhibitor"/>
    <property type="match status" value="2"/>
</dbReference>
<accession>A0A9D1PK15</accession>
<reference evidence="3" key="2">
    <citation type="submission" date="2021-04" db="EMBL/GenBank/DDBJ databases">
        <authorList>
            <person name="Gilroy R."/>
        </authorList>
    </citation>
    <scope>NUCLEOTIDE SEQUENCE</scope>
    <source>
        <strain evidence="3">CHK193-4272</strain>
    </source>
</reference>
<evidence type="ECO:0000313" key="4">
    <source>
        <dbReference type="Proteomes" id="UP000886808"/>
    </source>
</evidence>
<reference evidence="3" key="1">
    <citation type="journal article" date="2021" name="PeerJ">
        <title>Extensive microbial diversity within the chicken gut microbiome revealed by metagenomics and culture.</title>
        <authorList>
            <person name="Gilroy R."/>
            <person name="Ravi A."/>
            <person name="Getino M."/>
            <person name="Pursley I."/>
            <person name="Horton D.L."/>
            <person name="Alikhan N.F."/>
            <person name="Baker D."/>
            <person name="Gharbi K."/>
            <person name="Hall N."/>
            <person name="Watson M."/>
            <person name="Adriaenssens E.M."/>
            <person name="Foster-Nyarko E."/>
            <person name="Jarju S."/>
            <person name="Secka A."/>
            <person name="Antonio M."/>
            <person name="Oren A."/>
            <person name="Chaudhuri R.R."/>
            <person name="La Ragione R."/>
            <person name="Hildebrand F."/>
            <person name="Pallen M.J."/>
        </authorList>
    </citation>
    <scope>NUCLEOTIDE SEQUENCE</scope>
    <source>
        <strain evidence="3">CHK193-4272</strain>
    </source>
</reference>
<dbReference type="InterPro" id="IPR053139">
    <property type="entry name" value="Surface_bspA-like"/>
</dbReference>
<gene>
    <name evidence="3" type="ORF">H9746_09640</name>
</gene>
<dbReference type="AlphaFoldDB" id="A0A9D1PK15"/>
<keyword evidence="1" id="KW-0472">Membrane</keyword>
<dbReference type="PANTHER" id="PTHR45661:SF3">
    <property type="entry name" value="IG-LIKE DOMAIN-CONTAINING PROTEIN"/>
    <property type="match status" value="1"/>
</dbReference>
<proteinExistence type="predicted"/>
<dbReference type="PANTHER" id="PTHR45661">
    <property type="entry name" value="SURFACE ANTIGEN"/>
    <property type="match status" value="1"/>
</dbReference>
<dbReference type="EMBL" id="DXIE01000057">
    <property type="protein sequence ID" value="HIV63080.1"/>
    <property type="molecule type" value="Genomic_DNA"/>
</dbReference>
<evidence type="ECO:0000256" key="1">
    <source>
        <dbReference type="SAM" id="Phobius"/>
    </source>
</evidence>
<evidence type="ECO:0000259" key="2">
    <source>
        <dbReference type="Pfam" id="PF13240"/>
    </source>
</evidence>
<keyword evidence="1" id="KW-1133">Transmembrane helix</keyword>
<comment type="caution">
    <text evidence="3">The sequence shown here is derived from an EMBL/GenBank/DDBJ whole genome shotgun (WGS) entry which is preliminary data.</text>
</comment>
<name>A0A9D1PK15_9FIRM</name>
<dbReference type="Proteomes" id="UP000886808">
    <property type="component" value="Unassembled WGS sequence"/>
</dbReference>
<organism evidence="3 4">
    <name type="scientific">Candidatus Butyricicoccus avistercoris</name>
    <dbReference type="NCBI Taxonomy" id="2838518"/>
    <lineage>
        <taxon>Bacteria</taxon>
        <taxon>Bacillati</taxon>
        <taxon>Bacillota</taxon>
        <taxon>Clostridia</taxon>
        <taxon>Eubacteriales</taxon>
        <taxon>Butyricicoccaceae</taxon>
        <taxon>Butyricicoccus</taxon>
    </lineage>
</organism>
<protein>
    <submittedName>
        <fullName evidence="3">Leucine-rich repeat protein</fullName>
    </submittedName>
</protein>